<name>A0ABV0TH86_9TELE</name>
<proteinExistence type="predicted"/>
<accession>A0ABV0TH86</accession>
<dbReference type="EMBL" id="JAHRIQ010029673">
    <property type="protein sequence ID" value="MEQ2231008.1"/>
    <property type="molecule type" value="Genomic_DNA"/>
</dbReference>
<gene>
    <name evidence="1" type="ORF">ILYODFUR_035017</name>
</gene>
<protein>
    <submittedName>
        <fullName evidence="1">Uncharacterized protein</fullName>
    </submittedName>
</protein>
<comment type="caution">
    <text evidence="1">The sequence shown here is derived from an EMBL/GenBank/DDBJ whole genome shotgun (WGS) entry which is preliminary data.</text>
</comment>
<evidence type="ECO:0000313" key="2">
    <source>
        <dbReference type="Proteomes" id="UP001482620"/>
    </source>
</evidence>
<dbReference type="Proteomes" id="UP001482620">
    <property type="component" value="Unassembled WGS sequence"/>
</dbReference>
<keyword evidence="2" id="KW-1185">Reference proteome</keyword>
<organism evidence="1 2">
    <name type="scientific">Ilyodon furcidens</name>
    <name type="common">goldbreast splitfin</name>
    <dbReference type="NCBI Taxonomy" id="33524"/>
    <lineage>
        <taxon>Eukaryota</taxon>
        <taxon>Metazoa</taxon>
        <taxon>Chordata</taxon>
        <taxon>Craniata</taxon>
        <taxon>Vertebrata</taxon>
        <taxon>Euteleostomi</taxon>
        <taxon>Actinopterygii</taxon>
        <taxon>Neopterygii</taxon>
        <taxon>Teleostei</taxon>
        <taxon>Neoteleostei</taxon>
        <taxon>Acanthomorphata</taxon>
        <taxon>Ovalentaria</taxon>
        <taxon>Atherinomorphae</taxon>
        <taxon>Cyprinodontiformes</taxon>
        <taxon>Goodeidae</taxon>
        <taxon>Ilyodon</taxon>
    </lineage>
</organism>
<evidence type="ECO:0000313" key="1">
    <source>
        <dbReference type="EMBL" id="MEQ2231008.1"/>
    </source>
</evidence>
<sequence length="152" mass="16933">MIFHYTLCKQCKLSALPVRMIDCGLSREKSDMSGKEKLILPTKQGAFRLPQKAVINAFSLGNPTPLANEGGIYHPCCSGRCHKDTDPSAWEQFTFFSLIVSEMCDKFGEKHLSQRILRADTATAATSVHNPAILCFKVLLSILETLTDKNFH</sequence>
<reference evidence="1 2" key="1">
    <citation type="submission" date="2021-06" db="EMBL/GenBank/DDBJ databases">
        <authorList>
            <person name="Palmer J.M."/>
        </authorList>
    </citation>
    <scope>NUCLEOTIDE SEQUENCE [LARGE SCALE GENOMIC DNA]</scope>
    <source>
        <strain evidence="2">if_2019</strain>
        <tissue evidence="1">Muscle</tissue>
    </source>
</reference>